<feature type="non-terminal residue" evidence="3">
    <location>
        <position position="47"/>
    </location>
</feature>
<accession>A0A348WA02</accession>
<sequence length="47" mass="5137">MARYNLWQNQNLVAAAEALSPAARAEERGAFFGSIAGTFSHLLWADL</sequence>
<dbReference type="GO" id="GO:0046872">
    <property type="term" value="F:metal ion binding"/>
    <property type="evidence" value="ECO:0007669"/>
    <property type="project" value="UniProtKB-KW"/>
</dbReference>
<evidence type="ECO:0000256" key="1">
    <source>
        <dbReference type="ARBA" id="ARBA00008635"/>
    </source>
</evidence>
<dbReference type="Gene3D" id="1.20.120.450">
    <property type="entry name" value="dinb family like domain"/>
    <property type="match status" value="1"/>
</dbReference>
<name>A0A348WA02_9RHOB</name>
<reference evidence="3 4" key="1">
    <citation type="journal article" date="2018" name="Nat. Biotechnol.">
        <title>A standardized bacterial taxonomy based on genome phylogeny substantially revises the tree of life.</title>
        <authorList>
            <person name="Parks D.H."/>
            <person name="Chuvochina M."/>
            <person name="Waite D.W."/>
            <person name="Rinke C."/>
            <person name="Skarshewski A."/>
            <person name="Chaumeil P.A."/>
            <person name="Hugenholtz P."/>
        </authorList>
    </citation>
    <scope>NUCLEOTIDE SEQUENCE [LARGE SCALE GENOMIC DNA]</scope>
    <source>
        <strain evidence="3">UBA9169</strain>
    </source>
</reference>
<dbReference type="AlphaFoldDB" id="A0A348WA02"/>
<protein>
    <submittedName>
        <fullName evidence="3">Damage-inducible protein DinB</fullName>
    </submittedName>
</protein>
<organism evidence="3 4">
    <name type="scientific">Roseovarius nubinhibens</name>
    <dbReference type="NCBI Taxonomy" id="314263"/>
    <lineage>
        <taxon>Bacteria</taxon>
        <taxon>Pseudomonadati</taxon>
        <taxon>Pseudomonadota</taxon>
        <taxon>Alphaproteobacteria</taxon>
        <taxon>Rhodobacterales</taxon>
        <taxon>Roseobacteraceae</taxon>
        <taxon>Roseovarius</taxon>
    </lineage>
</organism>
<evidence type="ECO:0000313" key="3">
    <source>
        <dbReference type="EMBL" id="HAR51364.1"/>
    </source>
</evidence>
<gene>
    <name evidence="3" type="ORF">DCS45_05730</name>
</gene>
<dbReference type="InterPro" id="IPR007837">
    <property type="entry name" value="DinB"/>
</dbReference>
<dbReference type="Proteomes" id="UP000264719">
    <property type="component" value="Unassembled WGS sequence"/>
</dbReference>
<dbReference type="SUPFAM" id="SSF109854">
    <property type="entry name" value="DinB/YfiT-like putative metalloenzymes"/>
    <property type="match status" value="1"/>
</dbReference>
<comment type="similarity">
    <text evidence="1">Belongs to the DinB family.</text>
</comment>
<keyword evidence="2" id="KW-0479">Metal-binding</keyword>
<dbReference type="EMBL" id="DMVW01000054">
    <property type="protein sequence ID" value="HAR51364.1"/>
    <property type="molecule type" value="Genomic_DNA"/>
</dbReference>
<evidence type="ECO:0000256" key="2">
    <source>
        <dbReference type="ARBA" id="ARBA00022723"/>
    </source>
</evidence>
<evidence type="ECO:0000313" key="4">
    <source>
        <dbReference type="Proteomes" id="UP000264719"/>
    </source>
</evidence>
<proteinExistence type="inferred from homology"/>
<comment type="caution">
    <text evidence="3">The sequence shown here is derived from an EMBL/GenBank/DDBJ whole genome shotgun (WGS) entry which is preliminary data.</text>
</comment>
<dbReference type="Pfam" id="PF05163">
    <property type="entry name" value="DinB"/>
    <property type="match status" value="1"/>
</dbReference>
<dbReference type="InterPro" id="IPR034660">
    <property type="entry name" value="DinB/YfiT-like"/>
</dbReference>